<dbReference type="AlphaFoldDB" id="A0A565AWK9"/>
<protein>
    <recommendedName>
        <fullName evidence="3">C-JID domain-containing protein</fullName>
    </recommendedName>
</protein>
<evidence type="ECO:0000259" key="3">
    <source>
        <dbReference type="Pfam" id="PF20160"/>
    </source>
</evidence>
<keyword evidence="2" id="KW-0677">Repeat</keyword>
<dbReference type="Proteomes" id="UP000489600">
    <property type="component" value="Unassembled WGS sequence"/>
</dbReference>
<evidence type="ECO:0000256" key="1">
    <source>
        <dbReference type="ARBA" id="ARBA00022614"/>
    </source>
</evidence>
<reference evidence="4" key="1">
    <citation type="submission" date="2019-07" db="EMBL/GenBank/DDBJ databases">
        <authorList>
            <person name="Dittberner H."/>
        </authorList>
    </citation>
    <scope>NUCLEOTIDE SEQUENCE [LARGE SCALE GENOMIC DNA]</scope>
</reference>
<proteinExistence type="predicted"/>
<feature type="domain" description="C-JID" evidence="3">
    <location>
        <begin position="4"/>
        <end position="80"/>
    </location>
</feature>
<gene>
    <name evidence="4" type="ORF">ANE_LOCUS4187</name>
</gene>
<accession>A0A565AWK9</accession>
<evidence type="ECO:0000313" key="4">
    <source>
        <dbReference type="EMBL" id="VVA93742.1"/>
    </source>
</evidence>
<dbReference type="OrthoDB" id="1114000at2759"/>
<dbReference type="EMBL" id="CABITT030000002">
    <property type="protein sequence ID" value="VVA93742.1"/>
    <property type="molecule type" value="Genomic_DNA"/>
</dbReference>
<organism evidence="4 5">
    <name type="scientific">Arabis nemorensis</name>
    <dbReference type="NCBI Taxonomy" id="586526"/>
    <lineage>
        <taxon>Eukaryota</taxon>
        <taxon>Viridiplantae</taxon>
        <taxon>Streptophyta</taxon>
        <taxon>Embryophyta</taxon>
        <taxon>Tracheophyta</taxon>
        <taxon>Spermatophyta</taxon>
        <taxon>Magnoliopsida</taxon>
        <taxon>eudicotyledons</taxon>
        <taxon>Gunneridae</taxon>
        <taxon>Pentapetalae</taxon>
        <taxon>rosids</taxon>
        <taxon>malvids</taxon>
        <taxon>Brassicales</taxon>
        <taxon>Brassicaceae</taxon>
        <taxon>Arabideae</taxon>
        <taxon>Arabis</taxon>
    </lineage>
</organism>
<keyword evidence="1" id="KW-0433">Leucine-rich repeat</keyword>
<name>A0A565AWK9_9BRAS</name>
<dbReference type="InterPro" id="IPR045344">
    <property type="entry name" value="C-JID"/>
</dbReference>
<evidence type="ECO:0000256" key="2">
    <source>
        <dbReference type="ARBA" id="ARBA00022737"/>
    </source>
</evidence>
<comment type="caution">
    <text evidence="4">The sequence shown here is derived from an EMBL/GenBank/DDBJ whole genome shotgun (WGS) entry which is preliminary data.</text>
</comment>
<keyword evidence="5" id="KW-1185">Reference proteome</keyword>
<evidence type="ECO:0000313" key="5">
    <source>
        <dbReference type="Proteomes" id="UP000489600"/>
    </source>
</evidence>
<sequence length="204" mass="23246">MVILPGREIPAEFEHRATGNSLTIRLDGNSPISALSTIRLCIVVSPNHQISQYSRYTPKILCRRIGKLKFEEHFSLGRVSEYRTEHHAILDSGSSFIDPSEVSGEIMLEFIMKSHGFEIIECGAYVSTDDTKEGSYESRLDQVFEDSYDSITNGSCEFEHSQAFKDDTNGVVICDEILEGQERTDCWRWLFLCFSCLPFCEKHQ</sequence>
<dbReference type="Pfam" id="PF20160">
    <property type="entry name" value="C-JID"/>
    <property type="match status" value="1"/>
</dbReference>